<evidence type="ECO:0000256" key="1">
    <source>
        <dbReference type="SAM" id="MobiDB-lite"/>
    </source>
</evidence>
<dbReference type="InterPro" id="IPR012337">
    <property type="entry name" value="RNaseH-like_sf"/>
</dbReference>
<protein>
    <recommendedName>
        <fullName evidence="4">Integrase catalytic domain-containing protein</fullName>
    </recommendedName>
</protein>
<comment type="caution">
    <text evidence="2">The sequence shown here is derived from an EMBL/GenBank/DDBJ whole genome shotgun (WGS) entry which is preliminary data.</text>
</comment>
<proteinExistence type="predicted"/>
<evidence type="ECO:0008006" key="4">
    <source>
        <dbReference type="Google" id="ProtNLM"/>
    </source>
</evidence>
<dbReference type="InterPro" id="IPR036397">
    <property type="entry name" value="RNaseH_sf"/>
</dbReference>
<feature type="region of interest" description="Disordered" evidence="1">
    <location>
        <begin position="120"/>
        <end position="140"/>
    </location>
</feature>
<gene>
    <name evidence="2" type="primary">Necator_chrX.g24203</name>
    <name evidence="2" type="ORF">RB195_024038</name>
</gene>
<reference evidence="2 3" key="1">
    <citation type="submission" date="2023-08" db="EMBL/GenBank/DDBJ databases">
        <title>A Necator americanus chromosomal reference genome.</title>
        <authorList>
            <person name="Ilik V."/>
            <person name="Petrzelkova K.J."/>
            <person name="Pardy F."/>
            <person name="Fuh T."/>
            <person name="Niatou-Singa F.S."/>
            <person name="Gouil Q."/>
            <person name="Baker L."/>
            <person name="Ritchie M.E."/>
            <person name="Jex A.R."/>
            <person name="Gazzola D."/>
            <person name="Li H."/>
            <person name="Toshio Fujiwara R."/>
            <person name="Zhan B."/>
            <person name="Aroian R.V."/>
            <person name="Pafco B."/>
            <person name="Schwarz E.M."/>
        </authorList>
    </citation>
    <scope>NUCLEOTIDE SEQUENCE [LARGE SCALE GENOMIC DNA]</scope>
    <source>
        <strain evidence="2 3">Aroian</strain>
        <tissue evidence="2">Whole animal</tissue>
    </source>
</reference>
<evidence type="ECO:0000313" key="3">
    <source>
        <dbReference type="Proteomes" id="UP001303046"/>
    </source>
</evidence>
<name>A0ABR1ELI6_NECAM</name>
<sequence>MDFFGPLSYRIRDNTIGKYWMKLSTCLNTRAIAPYAPAIYRHYRCPTWLICDNALSFESVANCYASTITRDNHDDVLDYCAKKNIEVKFIPALSPCQGGIYEKNDRLVQKVSQACYRITTSRPRRQQQQKSQKRSSTHVL</sequence>
<feature type="compositionally biased region" description="Basic residues" evidence="1">
    <location>
        <begin position="122"/>
        <end position="140"/>
    </location>
</feature>
<dbReference type="Gene3D" id="3.30.420.10">
    <property type="entry name" value="Ribonuclease H-like superfamily/Ribonuclease H"/>
    <property type="match status" value="1"/>
</dbReference>
<dbReference type="EMBL" id="JAVFWL010000006">
    <property type="protein sequence ID" value="KAK6763559.1"/>
    <property type="molecule type" value="Genomic_DNA"/>
</dbReference>
<evidence type="ECO:0000313" key="2">
    <source>
        <dbReference type="EMBL" id="KAK6763559.1"/>
    </source>
</evidence>
<dbReference type="Proteomes" id="UP001303046">
    <property type="component" value="Unassembled WGS sequence"/>
</dbReference>
<organism evidence="2 3">
    <name type="scientific">Necator americanus</name>
    <name type="common">Human hookworm</name>
    <dbReference type="NCBI Taxonomy" id="51031"/>
    <lineage>
        <taxon>Eukaryota</taxon>
        <taxon>Metazoa</taxon>
        <taxon>Ecdysozoa</taxon>
        <taxon>Nematoda</taxon>
        <taxon>Chromadorea</taxon>
        <taxon>Rhabditida</taxon>
        <taxon>Rhabditina</taxon>
        <taxon>Rhabditomorpha</taxon>
        <taxon>Strongyloidea</taxon>
        <taxon>Ancylostomatidae</taxon>
        <taxon>Bunostominae</taxon>
        <taxon>Necator</taxon>
    </lineage>
</organism>
<keyword evidence="3" id="KW-1185">Reference proteome</keyword>
<accession>A0ABR1ELI6</accession>
<dbReference type="SUPFAM" id="SSF53098">
    <property type="entry name" value="Ribonuclease H-like"/>
    <property type="match status" value="1"/>
</dbReference>